<keyword evidence="3" id="KW-1185">Reference proteome</keyword>
<feature type="compositionally biased region" description="Basic and acidic residues" evidence="1">
    <location>
        <begin position="194"/>
        <end position="209"/>
    </location>
</feature>
<protein>
    <submittedName>
        <fullName evidence="2">Uncharacterized protein</fullName>
    </submittedName>
</protein>
<name>A0ABR2KIA5_9EUKA</name>
<evidence type="ECO:0000256" key="1">
    <source>
        <dbReference type="SAM" id="MobiDB-lite"/>
    </source>
</evidence>
<feature type="compositionally biased region" description="Basic and acidic residues" evidence="1">
    <location>
        <begin position="440"/>
        <end position="455"/>
    </location>
</feature>
<feature type="compositionally biased region" description="Polar residues" evidence="1">
    <location>
        <begin position="532"/>
        <end position="548"/>
    </location>
</feature>
<feature type="compositionally biased region" description="Acidic residues" evidence="1">
    <location>
        <begin position="228"/>
        <end position="244"/>
    </location>
</feature>
<evidence type="ECO:0000313" key="2">
    <source>
        <dbReference type="EMBL" id="KAK8890577.1"/>
    </source>
</evidence>
<feature type="compositionally biased region" description="Basic and acidic residues" evidence="1">
    <location>
        <begin position="549"/>
        <end position="601"/>
    </location>
</feature>
<comment type="caution">
    <text evidence="2">The sequence shown here is derived from an EMBL/GenBank/DDBJ whole genome shotgun (WGS) entry which is preliminary data.</text>
</comment>
<organism evidence="2 3">
    <name type="scientific">Tritrichomonas musculus</name>
    <dbReference type="NCBI Taxonomy" id="1915356"/>
    <lineage>
        <taxon>Eukaryota</taxon>
        <taxon>Metamonada</taxon>
        <taxon>Parabasalia</taxon>
        <taxon>Tritrichomonadida</taxon>
        <taxon>Tritrichomonadidae</taxon>
        <taxon>Tritrichomonas</taxon>
    </lineage>
</organism>
<feature type="region of interest" description="Disordered" evidence="1">
    <location>
        <begin position="429"/>
        <end position="663"/>
    </location>
</feature>
<feature type="compositionally biased region" description="Acidic residues" evidence="1">
    <location>
        <begin position="513"/>
        <end position="528"/>
    </location>
</feature>
<evidence type="ECO:0000313" key="3">
    <source>
        <dbReference type="Proteomes" id="UP001470230"/>
    </source>
</evidence>
<dbReference type="Proteomes" id="UP001470230">
    <property type="component" value="Unassembled WGS sequence"/>
</dbReference>
<dbReference type="EMBL" id="JAPFFF010000005">
    <property type="protein sequence ID" value="KAK8890577.1"/>
    <property type="molecule type" value="Genomic_DNA"/>
</dbReference>
<proteinExistence type="predicted"/>
<feature type="compositionally biased region" description="Acidic residues" evidence="1">
    <location>
        <begin position="474"/>
        <end position="490"/>
    </location>
</feature>
<reference evidence="2 3" key="1">
    <citation type="submission" date="2024-04" db="EMBL/GenBank/DDBJ databases">
        <title>Tritrichomonas musculus Genome.</title>
        <authorList>
            <person name="Alves-Ferreira E."/>
            <person name="Grigg M."/>
            <person name="Lorenzi H."/>
            <person name="Galac M."/>
        </authorList>
    </citation>
    <scope>NUCLEOTIDE SEQUENCE [LARGE SCALE GENOMIC DNA]</scope>
    <source>
        <strain evidence="2 3">EAF2021</strain>
    </source>
</reference>
<accession>A0ABR2KIA5</accession>
<sequence length="842" mass="95763">MNGGSPPKAGASPPSNKAKPELGGNNKNNNDYNEQDNGSLNPILVFGSMNNVLDAETKGEQNKEEEDEYGCGIELCAHQPTFLNLDSLVPRGYSSLLDLPQATIETPSLIGQNQEIPLKQQSQSQVLPSESLSQMKLRNKDKWSEIGYDPNSGKGNLKCSYTLSQFRPSALIGNLNTKNDKKETISTITEEDESKTSRSNDNNKPENKKSQGRINSSEGKRKKYAMSDSDEEEKKEEEEKEEDNPKEQQPFGDISMLLAQPLIADNEMIEEEEEEEEADVEEININNPVLVFGSMNNIHEIKETEDQATTEEDEYGCGIELCAHQPTFLNLDSLVPRGYSSLLDLPQATIETPSLIGQNQEIPLKQQSQSQVLPSESLSQMKLRNKDKWSEIGYDPNSGKGNLKCSYTLSQFRPSALIGNLNTKNDKKETISTITEEDESKTSRSNDNNKPENKKSQGRINSSEGVRKKYAMSDSDEEEKKEEEEKEEDNPKEQQPFGDISMLLAQPLIADNEMIEEEEEEEEADVEEININQANTQDIKQEVGPNNSESKENDNTINNTEEKKKEKQPKATNKKIETSRKHNEQHSKNTHEKQIDNDKGKTKQNNKTNQKGDESQTNQAKSNKNNTTYNERYNMFLTQIQEQKIQKTSKSDDDDFAQKKTNNDEKSKELFKTYKVDNPYVKKDKARQRSASSIASHNYKFYQPFPTYQPKPPLDLTPYDDENFDADKEKSKIPPRLLEIIHHSSQSIVFRALCGEDISSNPMKVLNQVISDLKEYLNKCVKMNMIGESSYVDCIINNIKVDVQNLNKTSKKKDDDIDQKIDQAEVFFEDRKQRYVYFNILF</sequence>
<feature type="compositionally biased region" description="Polar residues" evidence="1">
    <location>
        <begin position="615"/>
        <end position="648"/>
    </location>
</feature>
<feature type="compositionally biased region" description="Low complexity" evidence="1">
    <location>
        <begin position="1"/>
        <end position="38"/>
    </location>
</feature>
<feature type="region of interest" description="Disordered" evidence="1">
    <location>
        <begin position="1"/>
        <end position="43"/>
    </location>
</feature>
<gene>
    <name evidence="2" type="ORF">M9Y10_035354</name>
</gene>
<feature type="region of interest" description="Disordered" evidence="1">
    <location>
        <begin position="183"/>
        <end position="254"/>
    </location>
</feature>